<proteinExistence type="inferred from homology"/>
<dbReference type="GO" id="GO:0005737">
    <property type="term" value="C:cytoplasm"/>
    <property type="evidence" value="ECO:0007669"/>
    <property type="project" value="TreeGrafter"/>
</dbReference>
<keyword evidence="5" id="KW-1185">Reference proteome</keyword>
<dbReference type="SUPFAM" id="SSF54506">
    <property type="entry name" value="Diaminopimelate epimerase-like"/>
    <property type="match status" value="1"/>
</dbReference>
<name>I4AH65_BERLS</name>
<evidence type="ECO:0000256" key="3">
    <source>
        <dbReference type="PIRSR" id="PIRSR016184-1"/>
    </source>
</evidence>
<sequence>MNSISSQKIPFYQVDAFAPKPFSGNPAAVFLCDEALTDEQYLNIAREMYLPETTFLRPLFDAKKENWQTATLFEVRWFMVNEETNLCGHATLAAAHVIFEEIKSIHTEVTFRTRSGNLLIRKEDFEGEANYIKMQFPVEESFENRIPEANLLKSLGVENQKINSSVYFPIKQTWILEFESQEELENLKPNFEEIIKNKYQIPIKKVGITTKGNSKYDFISRLFCPWIGINEDALSAVSHGLFAKYWQPQLNKNTFFAYQASKRGGEIHLQLLKENGKNNQVLLIGKGITTLEGNGRI</sequence>
<dbReference type="STRING" id="880071.Fleli_0842"/>
<dbReference type="Pfam" id="PF02567">
    <property type="entry name" value="PhzC-PhzF"/>
    <property type="match status" value="1"/>
</dbReference>
<dbReference type="NCBIfam" id="TIGR00654">
    <property type="entry name" value="PhzF_family"/>
    <property type="match status" value="1"/>
</dbReference>
<comment type="similarity">
    <text evidence="1">Belongs to the PhzF family.</text>
</comment>
<reference evidence="5" key="1">
    <citation type="submission" date="2012-06" db="EMBL/GenBank/DDBJ databases">
        <title>The complete genome of Flexibacter litoralis DSM 6794.</title>
        <authorList>
            <person name="Lucas S."/>
            <person name="Copeland A."/>
            <person name="Lapidus A."/>
            <person name="Glavina del Rio T."/>
            <person name="Dalin E."/>
            <person name="Tice H."/>
            <person name="Bruce D."/>
            <person name="Goodwin L."/>
            <person name="Pitluck S."/>
            <person name="Peters L."/>
            <person name="Ovchinnikova G."/>
            <person name="Lu M."/>
            <person name="Kyrpides N."/>
            <person name="Mavromatis K."/>
            <person name="Ivanova N."/>
            <person name="Brettin T."/>
            <person name="Detter J.C."/>
            <person name="Han C."/>
            <person name="Larimer F."/>
            <person name="Land M."/>
            <person name="Hauser L."/>
            <person name="Markowitz V."/>
            <person name="Cheng J.-F."/>
            <person name="Hugenholtz P."/>
            <person name="Woyke T."/>
            <person name="Wu D."/>
            <person name="Spring S."/>
            <person name="Lang E."/>
            <person name="Kopitz M."/>
            <person name="Brambilla E."/>
            <person name="Klenk H.-P."/>
            <person name="Eisen J.A."/>
        </authorList>
    </citation>
    <scope>NUCLEOTIDE SEQUENCE [LARGE SCALE GENOMIC DNA]</scope>
    <source>
        <strain evidence="5">ATCC 23117 / DSM 6794 / NBRC 15988 / NCIMB 1366 / Sio-4</strain>
    </source>
</reference>
<accession>I4AH65</accession>
<dbReference type="AlphaFoldDB" id="I4AH65"/>
<dbReference type="OrthoDB" id="9788221at2"/>
<protein>
    <submittedName>
        <fullName evidence="4">Phenazine biosynthesis protein PhzF family</fullName>
    </submittedName>
</protein>
<dbReference type="Gene3D" id="3.10.310.10">
    <property type="entry name" value="Diaminopimelate Epimerase, Chain A, domain 1"/>
    <property type="match status" value="2"/>
</dbReference>
<evidence type="ECO:0000313" key="5">
    <source>
        <dbReference type="Proteomes" id="UP000006054"/>
    </source>
</evidence>
<dbReference type="PIRSF" id="PIRSF016184">
    <property type="entry name" value="PhzC_PhzF"/>
    <property type="match status" value="1"/>
</dbReference>
<evidence type="ECO:0000313" key="4">
    <source>
        <dbReference type="EMBL" id="AFM03300.1"/>
    </source>
</evidence>
<dbReference type="InterPro" id="IPR003719">
    <property type="entry name" value="Phenazine_PhzF-like"/>
</dbReference>
<keyword evidence="2" id="KW-0413">Isomerase</keyword>
<dbReference type="PANTHER" id="PTHR13774:SF17">
    <property type="entry name" value="PHENAZINE BIOSYNTHESIS-LIKE DOMAIN-CONTAINING PROTEIN"/>
    <property type="match status" value="1"/>
</dbReference>
<dbReference type="eggNOG" id="COG0384">
    <property type="taxonomic scope" value="Bacteria"/>
</dbReference>
<dbReference type="HOGENOM" id="CLU_048756_2_0_10"/>
<dbReference type="EMBL" id="CP003345">
    <property type="protein sequence ID" value="AFM03300.1"/>
    <property type="molecule type" value="Genomic_DNA"/>
</dbReference>
<evidence type="ECO:0000256" key="1">
    <source>
        <dbReference type="ARBA" id="ARBA00008270"/>
    </source>
</evidence>
<dbReference type="RefSeq" id="WP_014796758.1">
    <property type="nucleotide sequence ID" value="NC_018018.1"/>
</dbReference>
<evidence type="ECO:0000256" key="2">
    <source>
        <dbReference type="ARBA" id="ARBA00023235"/>
    </source>
</evidence>
<dbReference type="KEGG" id="fli:Fleli_0842"/>
<dbReference type="GO" id="GO:0016853">
    <property type="term" value="F:isomerase activity"/>
    <property type="evidence" value="ECO:0007669"/>
    <property type="project" value="UniProtKB-KW"/>
</dbReference>
<organism evidence="4 5">
    <name type="scientific">Bernardetia litoralis (strain ATCC 23117 / DSM 6794 / NBRC 15988 / NCIMB 1366 / Fx l1 / Sio-4)</name>
    <name type="common">Flexibacter litoralis</name>
    <dbReference type="NCBI Taxonomy" id="880071"/>
    <lineage>
        <taxon>Bacteria</taxon>
        <taxon>Pseudomonadati</taxon>
        <taxon>Bacteroidota</taxon>
        <taxon>Cytophagia</taxon>
        <taxon>Cytophagales</taxon>
        <taxon>Bernardetiaceae</taxon>
        <taxon>Bernardetia</taxon>
    </lineage>
</organism>
<feature type="active site" evidence="3">
    <location>
        <position position="52"/>
    </location>
</feature>
<dbReference type="Proteomes" id="UP000006054">
    <property type="component" value="Chromosome"/>
</dbReference>
<gene>
    <name evidence="4" type="ordered locus">Fleli_0842</name>
</gene>
<dbReference type="PANTHER" id="PTHR13774">
    <property type="entry name" value="PHENAZINE BIOSYNTHESIS PROTEIN"/>
    <property type="match status" value="1"/>
</dbReference>